<dbReference type="GeneID" id="104784223"/>
<evidence type="ECO:0000313" key="2">
    <source>
        <dbReference type="Proteomes" id="UP000694864"/>
    </source>
</evidence>
<feature type="chain" id="PRO_5046769591" evidence="1">
    <location>
        <begin position="25"/>
        <end position="80"/>
    </location>
</feature>
<reference evidence="2" key="1">
    <citation type="journal article" date="2014" name="Nat. Commun.">
        <title>The emerging biofuel crop Camelina sativa retains a highly undifferentiated hexaploid genome structure.</title>
        <authorList>
            <person name="Kagale S."/>
            <person name="Koh C."/>
            <person name="Nixon J."/>
            <person name="Bollina V."/>
            <person name="Clarke W.E."/>
            <person name="Tuteja R."/>
            <person name="Spillane C."/>
            <person name="Robinson S.J."/>
            <person name="Links M.G."/>
            <person name="Clarke C."/>
            <person name="Higgins E.E."/>
            <person name="Huebert T."/>
            <person name="Sharpe A.G."/>
            <person name="Parkin I.A."/>
        </authorList>
    </citation>
    <scope>NUCLEOTIDE SEQUENCE [LARGE SCALE GENOMIC DNA]</scope>
    <source>
        <strain evidence="2">cv. DH55</strain>
    </source>
</reference>
<gene>
    <name evidence="3" type="primary">LOC104784223</name>
</gene>
<keyword evidence="1" id="KW-0732">Signal</keyword>
<keyword evidence="2" id="KW-1185">Reference proteome</keyword>
<dbReference type="RefSeq" id="XP_010507582.1">
    <property type="nucleotide sequence ID" value="XM_010509280.2"/>
</dbReference>
<proteinExistence type="predicted"/>
<evidence type="ECO:0000313" key="3">
    <source>
        <dbReference type="RefSeq" id="XP_010507582.1"/>
    </source>
</evidence>
<organism evidence="2 3">
    <name type="scientific">Camelina sativa</name>
    <name type="common">False flax</name>
    <name type="synonym">Myagrum sativum</name>
    <dbReference type="NCBI Taxonomy" id="90675"/>
    <lineage>
        <taxon>Eukaryota</taxon>
        <taxon>Viridiplantae</taxon>
        <taxon>Streptophyta</taxon>
        <taxon>Embryophyta</taxon>
        <taxon>Tracheophyta</taxon>
        <taxon>Spermatophyta</taxon>
        <taxon>Magnoliopsida</taxon>
        <taxon>eudicotyledons</taxon>
        <taxon>Gunneridae</taxon>
        <taxon>Pentapetalae</taxon>
        <taxon>rosids</taxon>
        <taxon>malvids</taxon>
        <taxon>Brassicales</taxon>
        <taxon>Brassicaceae</taxon>
        <taxon>Camelineae</taxon>
        <taxon>Camelina</taxon>
    </lineage>
</organism>
<evidence type="ECO:0000256" key="1">
    <source>
        <dbReference type="SAM" id="SignalP"/>
    </source>
</evidence>
<dbReference type="Proteomes" id="UP000694864">
    <property type="component" value="Chromosome 4"/>
</dbReference>
<sequence length="80" mass="8569">MGKDLSMMLMMVLIVAAIVVGGEANSEVKCSILCRPHCQFSSSAGECSDCHRTCNQSPPAATKTDVLKNQHLSRKFGLAN</sequence>
<protein>
    <submittedName>
        <fullName evidence="3">Uncharacterized protein LOC104784223</fullName>
    </submittedName>
</protein>
<reference evidence="3" key="2">
    <citation type="submission" date="2025-08" db="UniProtKB">
        <authorList>
            <consortium name="RefSeq"/>
        </authorList>
    </citation>
    <scope>IDENTIFICATION</scope>
    <source>
        <tissue evidence="3">Leaf</tissue>
    </source>
</reference>
<accession>A0ABM0YXS2</accession>
<name>A0ABM0YXS2_CAMSA</name>
<feature type="signal peptide" evidence="1">
    <location>
        <begin position="1"/>
        <end position="24"/>
    </location>
</feature>